<keyword evidence="4" id="KW-0812">Transmembrane</keyword>
<reference evidence="5" key="1">
    <citation type="submission" date="2009-12" db="EMBL/GenBank/DDBJ databases">
        <title>The Genome Sequence of Anolis carolinensis (Green Anole Lizard).</title>
        <authorList>
            <consortium name="The Genome Sequencing Platform"/>
            <person name="Di Palma F."/>
            <person name="Alfoldi J."/>
            <person name="Heiman D."/>
            <person name="Young S."/>
            <person name="Grabherr M."/>
            <person name="Johnson J."/>
            <person name="Lander E.S."/>
            <person name="Lindblad-Toh K."/>
        </authorList>
    </citation>
    <scope>NUCLEOTIDE SEQUENCE [LARGE SCALE GENOMIC DNA]</scope>
    <source>
        <strain evidence="5">JBL SC #1</strain>
    </source>
</reference>
<keyword evidence="6" id="KW-1185">Reference proteome</keyword>
<sequence length="543" mass="62174">NSQENYICVLIFVQLFSLCFISSLFTVSFNMMDKSHNFIPLRIYAGHLILYNLLQGCFANRELRRQRRSASPRSFTKKVVITIYVYQEDPSYLRQCLTSIRNINYPKWRFSVVMIIDGNNPEDEYMMKIFEEVSCGEDLGTYVWKNNYHSCPTAGGKRRVCIMQKQGGKWEAMYTAFKSPARQSVCDSNTILNLHATRELVKVQRSDSNCGAVGGQVKINNPTSSCFSFMSSLSSWMDFNIESACQFYFNCVSCITGSLVASALGRPCWYHLTFLGIKSFFGDDQHLTNLGLRFIHLSCFCFPSQVCFTFRLSHPHAFSPLCWLAQWTRCSCSYIWEWILRVVWWPLYFVWIAYEVLLSLHLLVLVADPTLYLLYNGSILTWLWLLICLQLSGLLKAFSAAILRQRFTMILASLSSALDIAVLMPTHNLPLNAALTPLPLCPFLHVCSWASSRVPIASEGQIRARTARTWTEASTSPPRDSLGDPSLPSVVRTRLGWPSSHHRQEQGVGARPRLFKLGSPIFFCFRHWRLRRETCPSIHHSPK</sequence>
<proteinExistence type="predicted"/>
<dbReference type="GeneTree" id="ENSGT00390000010337"/>
<feature type="transmembrane region" description="Helical" evidence="4">
    <location>
        <begin position="41"/>
        <end position="59"/>
    </location>
</feature>
<accession>A0A803T0N3</accession>
<dbReference type="PANTHER" id="PTHR22913">
    <property type="entry name" value="HYALURONAN SYNTHASE"/>
    <property type="match status" value="1"/>
</dbReference>
<protein>
    <recommendedName>
        <fullName evidence="7">Chitin synthase</fullName>
    </recommendedName>
</protein>
<reference evidence="5" key="2">
    <citation type="submission" date="2025-08" db="UniProtKB">
        <authorList>
            <consortium name="Ensembl"/>
        </authorList>
    </citation>
    <scope>IDENTIFICATION</scope>
</reference>
<evidence type="ECO:0000256" key="1">
    <source>
        <dbReference type="ARBA" id="ARBA00004370"/>
    </source>
</evidence>
<dbReference type="GO" id="GO:0050501">
    <property type="term" value="F:hyaluronan synthase activity"/>
    <property type="evidence" value="ECO:0000318"/>
    <property type="project" value="GO_Central"/>
</dbReference>
<organism evidence="5 6">
    <name type="scientific">Anolis carolinensis</name>
    <name type="common">Green anole</name>
    <name type="synonym">American chameleon</name>
    <dbReference type="NCBI Taxonomy" id="28377"/>
    <lineage>
        <taxon>Eukaryota</taxon>
        <taxon>Metazoa</taxon>
        <taxon>Chordata</taxon>
        <taxon>Craniata</taxon>
        <taxon>Vertebrata</taxon>
        <taxon>Euteleostomi</taxon>
        <taxon>Lepidosauria</taxon>
        <taxon>Squamata</taxon>
        <taxon>Bifurcata</taxon>
        <taxon>Unidentata</taxon>
        <taxon>Episquamata</taxon>
        <taxon>Toxicofera</taxon>
        <taxon>Iguania</taxon>
        <taxon>Dactyloidae</taxon>
        <taxon>Anolis</taxon>
    </lineage>
</organism>
<feature type="transmembrane region" description="Helical" evidence="4">
    <location>
        <begin position="7"/>
        <end position="29"/>
    </location>
</feature>
<reference evidence="5" key="3">
    <citation type="submission" date="2025-09" db="UniProtKB">
        <authorList>
            <consortium name="Ensembl"/>
        </authorList>
    </citation>
    <scope>IDENTIFICATION</scope>
</reference>
<evidence type="ECO:0000313" key="5">
    <source>
        <dbReference type="Ensembl" id="ENSACAP00000028773.1"/>
    </source>
</evidence>
<evidence type="ECO:0000313" key="6">
    <source>
        <dbReference type="Proteomes" id="UP000001646"/>
    </source>
</evidence>
<evidence type="ECO:0008006" key="7">
    <source>
        <dbReference type="Google" id="ProtNLM"/>
    </source>
</evidence>
<keyword evidence="2 4" id="KW-0472">Membrane</keyword>
<dbReference type="SUPFAM" id="SSF53448">
    <property type="entry name" value="Nucleotide-diphospho-sugar transferases"/>
    <property type="match status" value="1"/>
</dbReference>
<dbReference type="Proteomes" id="UP000001646">
    <property type="component" value="Unplaced"/>
</dbReference>
<evidence type="ECO:0000256" key="3">
    <source>
        <dbReference type="SAM" id="MobiDB-lite"/>
    </source>
</evidence>
<dbReference type="GO" id="GO:0000271">
    <property type="term" value="P:polysaccharide biosynthetic process"/>
    <property type="evidence" value="ECO:0000318"/>
    <property type="project" value="GO_Central"/>
</dbReference>
<dbReference type="GO" id="GO:0005886">
    <property type="term" value="C:plasma membrane"/>
    <property type="evidence" value="ECO:0000318"/>
    <property type="project" value="GO_Central"/>
</dbReference>
<feature type="transmembrane region" description="Helical" evidence="4">
    <location>
        <begin position="343"/>
        <end position="367"/>
    </location>
</feature>
<dbReference type="GO" id="GO:0085029">
    <property type="term" value="P:extracellular matrix assembly"/>
    <property type="evidence" value="ECO:0000318"/>
    <property type="project" value="GO_Central"/>
</dbReference>
<dbReference type="AlphaFoldDB" id="A0A803T0N3"/>
<dbReference type="Gene3D" id="3.90.550.10">
    <property type="entry name" value="Spore Coat Polysaccharide Biosynthesis Protein SpsA, Chain A"/>
    <property type="match status" value="1"/>
</dbReference>
<feature type="region of interest" description="Disordered" evidence="3">
    <location>
        <begin position="467"/>
        <end position="487"/>
    </location>
</feature>
<dbReference type="InParanoid" id="A0A803T0N3"/>
<dbReference type="GO" id="GO:0030213">
    <property type="term" value="P:hyaluronan biosynthetic process"/>
    <property type="evidence" value="ECO:0000318"/>
    <property type="project" value="GO_Central"/>
</dbReference>
<name>A0A803T0N3_ANOCA</name>
<evidence type="ECO:0000256" key="4">
    <source>
        <dbReference type="SAM" id="Phobius"/>
    </source>
</evidence>
<comment type="subcellular location">
    <subcellularLocation>
        <location evidence="1">Membrane</location>
    </subcellularLocation>
</comment>
<feature type="transmembrane region" description="Helical" evidence="4">
    <location>
        <begin position="373"/>
        <end position="395"/>
    </location>
</feature>
<keyword evidence="4" id="KW-1133">Transmembrane helix</keyword>
<feature type="compositionally biased region" description="Polar residues" evidence="3">
    <location>
        <begin position="468"/>
        <end position="478"/>
    </location>
</feature>
<dbReference type="Ensembl" id="ENSACAT00000044306.1">
    <property type="protein sequence ID" value="ENSACAP00000028773.1"/>
    <property type="gene ID" value="ENSACAG00000010610.3"/>
</dbReference>
<evidence type="ECO:0000256" key="2">
    <source>
        <dbReference type="ARBA" id="ARBA00023136"/>
    </source>
</evidence>
<dbReference type="InterPro" id="IPR029044">
    <property type="entry name" value="Nucleotide-diphossugar_trans"/>
</dbReference>
<dbReference type="PANTHER" id="PTHR22913:SF4">
    <property type="entry name" value="HYALURONAN SYNTHASE 1"/>
    <property type="match status" value="1"/>
</dbReference>
<dbReference type="Bgee" id="ENSACAG00000010610">
    <property type="expression patterns" value="Expressed in brain"/>
</dbReference>